<protein>
    <recommendedName>
        <fullName evidence="4">Polymer-forming cytoskeletal protein</fullName>
    </recommendedName>
</protein>
<feature type="chain" id="PRO_5047504825" description="Polymer-forming cytoskeletal protein" evidence="1">
    <location>
        <begin position="33"/>
        <end position="207"/>
    </location>
</feature>
<accession>A0ABX1B0U1</accession>
<dbReference type="Proteomes" id="UP000696294">
    <property type="component" value="Unassembled WGS sequence"/>
</dbReference>
<gene>
    <name evidence="2" type="ORF">HCN51_04920</name>
</gene>
<keyword evidence="3" id="KW-1185">Reference proteome</keyword>
<dbReference type="RefSeq" id="WP_168007172.1">
    <property type="nucleotide sequence ID" value="NZ_JAATEP010000002.1"/>
</dbReference>
<proteinExistence type="predicted"/>
<evidence type="ECO:0000256" key="1">
    <source>
        <dbReference type="SAM" id="SignalP"/>
    </source>
</evidence>
<reference evidence="2 3" key="1">
    <citation type="submission" date="2020-03" db="EMBL/GenBank/DDBJ databases">
        <title>WGS of actinomycetes isolated from Thailand.</title>
        <authorList>
            <person name="Thawai C."/>
        </authorList>
    </citation>
    <scope>NUCLEOTIDE SEQUENCE [LARGE SCALE GENOMIC DNA]</scope>
    <source>
        <strain evidence="2 3">FMUSA5-5</strain>
    </source>
</reference>
<feature type="signal peptide" evidence="1">
    <location>
        <begin position="1"/>
        <end position="32"/>
    </location>
</feature>
<dbReference type="EMBL" id="JAATEP010000002">
    <property type="protein sequence ID" value="NJP88803.1"/>
    <property type="molecule type" value="Genomic_DNA"/>
</dbReference>
<keyword evidence="1" id="KW-0732">Signal</keyword>
<name>A0ABX1B0U1_9ACTN</name>
<organism evidence="2 3">
    <name type="scientific">Nonomuraea composti</name>
    <dbReference type="NCBI Taxonomy" id="2720023"/>
    <lineage>
        <taxon>Bacteria</taxon>
        <taxon>Bacillati</taxon>
        <taxon>Actinomycetota</taxon>
        <taxon>Actinomycetes</taxon>
        <taxon>Streptosporangiales</taxon>
        <taxon>Streptosporangiaceae</taxon>
        <taxon>Nonomuraea</taxon>
    </lineage>
</organism>
<sequence length="207" mass="21352">MNECAQRLLSRCLLTAMAAAWVLLLGASPAAAGCGSITYEQHQEDPAPAEPGKKFPSLSCDQSVPAAAAGLACALGLAATGFYAWRLHNAGAAPVAPVEQVKTEVVGPGEVRVGDVDGDVVIQGGTLVGQVSGTAVMVDNATFIGKAQYVVQIGDRNDVVGDIAEGENVVQVGRRNTVLGDVAGKLVQARSVMGRIFTKGRKVWPLD</sequence>
<dbReference type="PROSITE" id="PS51257">
    <property type="entry name" value="PROKAR_LIPOPROTEIN"/>
    <property type="match status" value="1"/>
</dbReference>
<evidence type="ECO:0008006" key="4">
    <source>
        <dbReference type="Google" id="ProtNLM"/>
    </source>
</evidence>
<comment type="caution">
    <text evidence="2">The sequence shown here is derived from an EMBL/GenBank/DDBJ whole genome shotgun (WGS) entry which is preliminary data.</text>
</comment>
<evidence type="ECO:0000313" key="2">
    <source>
        <dbReference type="EMBL" id="NJP88803.1"/>
    </source>
</evidence>
<evidence type="ECO:0000313" key="3">
    <source>
        <dbReference type="Proteomes" id="UP000696294"/>
    </source>
</evidence>